<reference evidence="3 4" key="1">
    <citation type="submission" date="2018-06" db="EMBL/GenBank/DDBJ databases">
        <title>Genomic Encyclopedia of Type Strains, Phase III (KMG-III): the genomes of soil and plant-associated and newly described type strains.</title>
        <authorList>
            <person name="Whitman W."/>
        </authorList>
    </citation>
    <scope>NUCLEOTIDE SEQUENCE [LARGE SCALE GENOMIC DNA]</scope>
    <source>
        <strain evidence="3 4">CGMCC 1.12398</strain>
    </source>
</reference>
<dbReference type="PROSITE" id="PS50110">
    <property type="entry name" value="RESPONSE_REGULATORY"/>
    <property type="match status" value="1"/>
</dbReference>
<evidence type="ECO:0000313" key="4">
    <source>
        <dbReference type="Proteomes" id="UP000249620"/>
    </source>
</evidence>
<dbReference type="Gene3D" id="3.40.50.2300">
    <property type="match status" value="1"/>
</dbReference>
<organism evidence="3 4">
    <name type="scientific">Flavobacterium aquaticum</name>
    <dbReference type="NCBI Taxonomy" id="1236486"/>
    <lineage>
        <taxon>Bacteria</taxon>
        <taxon>Pseudomonadati</taxon>
        <taxon>Bacteroidota</taxon>
        <taxon>Flavobacteriia</taxon>
        <taxon>Flavobacteriales</taxon>
        <taxon>Flavobacteriaceae</taxon>
        <taxon>Flavobacterium</taxon>
    </lineage>
</organism>
<evidence type="ECO:0000313" key="3">
    <source>
        <dbReference type="EMBL" id="RAK22684.1"/>
    </source>
</evidence>
<evidence type="ECO:0000256" key="1">
    <source>
        <dbReference type="PROSITE-ProRule" id="PRU00169"/>
    </source>
</evidence>
<dbReference type="EMBL" id="QLMI01000004">
    <property type="protein sequence ID" value="RAK22684.1"/>
    <property type="molecule type" value="Genomic_DNA"/>
</dbReference>
<keyword evidence="1" id="KW-0597">Phosphoprotein</keyword>
<accession>A0A327YNK6</accession>
<dbReference type="CDD" id="cd17557">
    <property type="entry name" value="REC_Rcp-like"/>
    <property type="match status" value="1"/>
</dbReference>
<dbReference type="Pfam" id="PF00072">
    <property type="entry name" value="Response_reg"/>
    <property type="match status" value="1"/>
</dbReference>
<proteinExistence type="predicted"/>
<dbReference type="GO" id="GO:0000160">
    <property type="term" value="P:phosphorelay signal transduction system"/>
    <property type="evidence" value="ECO:0007669"/>
    <property type="project" value="InterPro"/>
</dbReference>
<dbReference type="InterPro" id="IPR001789">
    <property type="entry name" value="Sig_transdc_resp-reg_receiver"/>
</dbReference>
<name>A0A327YNK6_9FLAO</name>
<dbReference type="SMART" id="SM00448">
    <property type="entry name" value="REC"/>
    <property type="match status" value="1"/>
</dbReference>
<dbReference type="AlphaFoldDB" id="A0A327YNK6"/>
<evidence type="ECO:0000259" key="2">
    <source>
        <dbReference type="PROSITE" id="PS50110"/>
    </source>
</evidence>
<comment type="caution">
    <text evidence="3">The sequence shown here is derived from an EMBL/GenBank/DDBJ whole genome shotgun (WGS) entry which is preliminary data.</text>
</comment>
<dbReference type="RefSeq" id="WP_111566899.1">
    <property type="nucleotide sequence ID" value="NZ_QLMI01000004.1"/>
</dbReference>
<dbReference type="OrthoDB" id="7631574at2"/>
<protein>
    <submittedName>
        <fullName evidence="3">Response regulator receiver domain-containing protein</fullName>
    </submittedName>
</protein>
<dbReference type="PANTHER" id="PTHR44520">
    <property type="entry name" value="RESPONSE REGULATOR RCP1-RELATED"/>
    <property type="match status" value="1"/>
</dbReference>
<feature type="domain" description="Response regulatory" evidence="2">
    <location>
        <begin position="8"/>
        <end position="133"/>
    </location>
</feature>
<feature type="modified residue" description="4-aspartylphosphate" evidence="1">
    <location>
        <position position="66"/>
    </location>
</feature>
<dbReference type="InterPro" id="IPR011006">
    <property type="entry name" value="CheY-like_superfamily"/>
</dbReference>
<dbReference type="SUPFAM" id="SSF52172">
    <property type="entry name" value="CheY-like"/>
    <property type="match status" value="1"/>
</dbReference>
<sequence>MESKKIVHILLVEDNEGDILLTQDAFEESKINTEISVARNGQEALDFLYNRNAFLEAKKPDLILLDINLPIYNGHEVLKKIKQDSNLKKIPVIMLTTSAFANDINQAYENNCNSYVKKPLDMQEFLEAILKIENFWLEICTLPNE</sequence>
<gene>
    <name evidence="3" type="ORF">B0I03_104210</name>
</gene>
<dbReference type="PANTHER" id="PTHR44520:SF2">
    <property type="entry name" value="RESPONSE REGULATOR RCP1"/>
    <property type="match status" value="1"/>
</dbReference>
<keyword evidence="4" id="KW-1185">Reference proteome</keyword>
<dbReference type="Proteomes" id="UP000249620">
    <property type="component" value="Unassembled WGS sequence"/>
</dbReference>
<dbReference type="InterPro" id="IPR052893">
    <property type="entry name" value="TCS_response_regulator"/>
</dbReference>